<dbReference type="Pfam" id="PF04545">
    <property type="entry name" value="Sigma70_r4"/>
    <property type="match status" value="1"/>
</dbReference>
<evidence type="ECO:0000313" key="10">
    <source>
        <dbReference type="Proteomes" id="UP001055159"/>
    </source>
</evidence>
<feature type="compositionally biased region" description="Low complexity" evidence="6">
    <location>
        <begin position="130"/>
        <end position="145"/>
    </location>
</feature>
<dbReference type="Gene3D" id="1.10.10.10">
    <property type="entry name" value="Winged helix-like DNA-binding domain superfamily/Winged helix DNA-binding domain"/>
    <property type="match status" value="2"/>
</dbReference>
<comment type="subcellular location">
    <subcellularLocation>
        <location evidence="5">Cytoplasm</location>
    </subcellularLocation>
</comment>
<dbReference type="HAMAP" id="MF_00963">
    <property type="entry name" value="Sigma70_RpoD_SigA"/>
    <property type="match status" value="1"/>
</dbReference>
<feature type="compositionally biased region" description="Acidic residues" evidence="6">
    <location>
        <begin position="73"/>
        <end position="129"/>
    </location>
</feature>
<dbReference type="InterPro" id="IPR007627">
    <property type="entry name" value="RNA_pol_sigma70_r2"/>
</dbReference>
<proteinExistence type="inferred from homology"/>
<dbReference type="PANTHER" id="PTHR30603:SF59">
    <property type="entry name" value="RNA POLYMERASE PRINCIPAL SIGMA FACTOR HRDA"/>
    <property type="match status" value="1"/>
</dbReference>
<keyword evidence="4 5" id="KW-0804">Transcription</keyword>
<evidence type="ECO:0000256" key="4">
    <source>
        <dbReference type="ARBA" id="ARBA00023163"/>
    </source>
</evidence>
<reference evidence="9" key="1">
    <citation type="submission" date="2022-08" db="EMBL/GenBank/DDBJ databases">
        <title>Whole genome sequencing of non-tuberculosis mycobacteria type-strains.</title>
        <authorList>
            <person name="Igarashi Y."/>
            <person name="Osugi A."/>
            <person name="Mitarai S."/>
        </authorList>
    </citation>
    <scope>NUCLEOTIDE SEQUENCE</scope>
    <source>
        <strain evidence="9">JCM 16372</strain>
    </source>
</reference>
<dbReference type="Pfam" id="PF00140">
    <property type="entry name" value="Sigma70_r1_2"/>
    <property type="match status" value="1"/>
</dbReference>
<feature type="region of interest" description="Sigma-70 factor domain-4" evidence="5">
    <location>
        <begin position="430"/>
        <end position="483"/>
    </location>
</feature>
<dbReference type="Proteomes" id="UP001055159">
    <property type="component" value="Chromosome"/>
</dbReference>
<dbReference type="EMBL" id="CP092427">
    <property type="protein sequence ID" value="ULP38897.1"/>
    <property type="molecule type" value="Genomic_DNA"/>
</dbReference>
<dbReference type="PRINTS" id="PR00046">
    <property type="entry name" value="SIGMA70FCT"/>
</dbReference>
<dbReference type="PROSITE" id="PS00716">
    <property type="entry name" value="SIGMA70_2"/>
    <property type="match status" value="1"/>
</dbReference>
<feature type="region of interest" description="Disordered" evidence="6">
    <location>
        <begin position="1"/>
        <end position="186"/>
    </location>
</feature>
<dbReference type="Pfam" id="PF04539">
    <property type="entry name" value="Sigma70_r3"/>
    <property type="match status" value="1"/>
</dbReference>
<keyword evidence="1 5" id="KW-0805">Transcription regulation</keyword>
<dbReference type="PROSITE" id="PS00715">
    <property type="entry name" value="SIGMA70_1"/>
    <property type="match status" value="1"/>
</dbReference>
<dbReference type="InterPro" id="IPR007630">
    <property type="entry name" value="RNA_pol_sigma70_r4"/>
</dbReference>
<evidence type="ECO:0000256" key="5">
    <source>
        <dbReference type="HAMAP-Rule" id="MF_00963"/>
    </source>
</evidence>
<evidence type="ECO:0000259" key="8">
    <source>
        <dbReference type="PROSITE" id="PS00716"/>
    </source>
</evidence>
<dbReference type="NCBIfam" id="NF004560">
    <property type="entry name" value="PRK05901.1-1"/>
    <property type="match status" value="1"/>
</dbReference>
<organism evidence="9 10">
    <name type="scientific">Mycolicibacterium rufum</name>
    <dbReference type="NCBI Taxonomy" id="318424"/>
    <lineage>
        <taxon>Bacteria</taxon>
        <taxon>Bacillati</taxon>
        <taxon>Actinomycetota</taxon>
        <taxon>Actinomycetes</taxon>
        <taxon>Mycobacteriales</taxon>
        <taxon>Mycobacteriaceae</taxon>
        <taxon>Mycolicibacterium</taxon>
    </lineage>
</organism>
<evidence type="ECO:0000259" key="7">
    <source>
        <dbReference type="PROSITE" id="PS00715"/>
    </source>
</evidence>
<sequence length="495" mass="53945">MAATKASPATDEPVKRTAAKTPAKKAPAKAANGSAPAKKAAKAAPAKAAKRAAKSADAPAGRGRAKKGAAAEVDTELAGEDLETTDDLEAEPGEDLDVEDGDLELDDIEVDDTDDDAADDEAEDTDEAGDGPADAEAAATPAAPGKDAKEGADDDIAEPSEKDKASGDFVWDEEESEALRQARKDAELTASADSVRAYLKQIGKVALLNAEEEVELAKRIEAGLYATQLMAELAEKGEKLPAAQRRDMMWICRDGDRAKNHLLEANLRLVVSLAKRYTGRGMAFLDLIQEGNLGLIRAVEKFDYTKGYKFSTYATWWIRQAITRAMADQARTIRIPVHMVEVINKLGRIQRELLQDLGREPTPEELAKEMDITPEKVLEIQQYAREPISLDQTIGDEGDSQLGDFIEDSEAVVAVDAVSFTLLQDQLQSVLETLSEREAGVVRLRFGLTDGQPRTLDEIGQVYGVTRERIRQIESKTMSKLRHPSRSQVLRDYLD</sequence>
<feature type="region of interest" description="Sigma-70 factor domain-2" evidence="5">
    <location>
        <begin position="262"/>
        <end position="332"/>
    </location>
</feature>
<evidence type="ECO:0000256" key="2">
    <source>
        <dbReference type="ARBA" id="ARBA00023082"/>
    </source>
</evidence>
<dbReference type="RefSeq" id="WP_043414957.1">
    <property type="nucleotide sequence ID" value="NZ_CP092427.2"/>
</dbReference>
<dbReference type="CDD" id="cd06171">
    <property type="entry name" value="Sigma70_r4"/>
    <property type="match status" value="1"/>
</dbReference>
<evidence type="ECO:0000313" key="9">
    <source>
        <dbReference type="EMBL" id="ULP38897.1"/>
    </source>
</evidence>
<feature type="compositionally biased region" description="Basic and acidic residues" evidence="6">
    <location>
        <begin position="177"/>
        <end position="186"/>
    </location>
</feature>
<evidence type="ECO:0000256" key="3">
    <source>
        <dbReference type="ARBA" id="ARBA00023125"/>
    </source>
</evidence>
<comment type="subunit">
    <text evidence="5">Interacts transiently with the RNA polymerase catalytic core.</text>
</comment>
<dbReference type="NCBIfam" id="TIGR02393">
    <property type="entry name" value="RpoD_Cterm"/>
    <property type="match status" value="1"/>
</dbReference>
<evidence type="ECO:0000256" key="6">
    <source>
        <dbReference type="SAM" id="MobiDB-lite"/>
    </source>
</evidence>
<dbReference type="PANTHER" id="PTHR30603">
    <property type="entry name" value="RNA POLYMERASE SIGMA FACTOR RPO"/>
    <property type="match status" value="1"/>
</dbReference>
<keyword evidence="2 5" id="KW-0731">Sigma factor</keyword>
<keyword evidence="5" id="KW-0963">Cytoplasm</keyword>
<dbReference type="SUPFAM" id="SSF88946">
    <property type="entry name" value="Sigma2 domain of RNA polymerase sigma factors"/>
    <property type="match status" value="1"/>
</dbReference>
<feature type="short sequence motif" description="Interaction with polymerase core subunit RpoC" evidence="5">
    <location>
        <begin position="286"/>
        <end position="289"/>
    </location>
</feature>
<feature type="region of interest" description="Sigma-70 factor domain-3" evidence="5">
    <location>
        <begin position="341"/>
        <end position="417"/>
    </location>
</feature>
<dbReference type="InterPro" id="IPR007624">
    <property type="entry name" value="RNA_pol_sigma70_r3"/>
</dbReference>
<feature type="domain" description="RNA polymerase sigma-70" evidence="7">
    <location>
        <begin position="286"/>
        <end position="299"/>
    </location>
</feature>
<dbReference type="SUPFAM" id="SSF88659">
    <property type="entry name" value="Sigma3 and sigma4 domains of RNA polymerase sigma factors"/>
    <property type="match status" value="2"/>
</dbReference>
<feature type="DNA-binding region" description="H-T-H motif" evidence="5">
    <location>
        <begin position="456"/>
        <end position="475"/>
    </location>
</feature>
<dbReference type="Pfam" id="PF04542">
    <property type="entry name" value="Sigma70_r2"/>
    <property type="match status" value="1"/>
</dbReference>
<keyword evidence="3 5" id="KW-0238">DNA-binding</keyword>
<accession>A0ABY3UMG8</accession>
<dbReference type="InterPro" id="IPR050239">
    <property type="entry name" value="Sigma-70_RNA_pol_init_factors"/>
</dbReference>
<dbReference type="InterPro" id="IPR014284">
    <property type="entry name" value="RNA_pol_sigma-70_dom"/>
</dbReference>
<dbReference type="Gene3D" id="1.10.601.10">
    <property type="entry name" value="RNA Polymerase Primary Sigma Factor"/>
    <property type="match status" value="1"/>
</dbReference>
<dbReference type="InterPro" id="IPR000943">
    <property type="entry name" value="RNA_pol_sigma70"/>
</dbReference>
<feature type="compositionally biased region" description="Low complexity" evidence="6">
    <location>
        <begin position="28"/>
        <end position="47"/>
    </location>
</feature>
<dbReference type="InterPro" id="IPR013324">
    <property type="entry name" value="RNA_pol_sigma_r3/r4-like"/>
</dbReference>
<comment type="function">
    <text evidence="5">Sigma factors are initiation factors that promote the attachment of RNA polymerase to specific initiation sites and are then released. This sigma factor is the primary sigma factor during exponential growth.</text>
</comment>
<dbReference type="NCBIfam" id="TIGR02937">
    <property type="entry name" value="sigma70-ECF"/>
    <property type="match status" value="1"/>
</dbReference>
<dbReference type="InterPro" id="IPR009042">
    <property type="entry name" value="RNA_pol_sigma70_r1_2"/>
</dbReference>
<dbReference type="InterPro" id="IPR013325">
    <property type="entry name" value="RNA_pol_sigma_r2"/>
</dbReference>
<keyword evidence="10" id="KW-1185">Reference proteome</keyword>
<evidence type="ECO:0000256" key="1">
    <source>
        <dbReference type="ARBA" id="ARBA00023015"/>
    </source>
</evidence>
<protein>
    <recommendedName>
        <fullName evidence="5">RNA polymerase sigma factor SigA</fullName>
    </recommendedName>
</protein>
<dbReference type="InterPro" id="IPR012760">
    <property type="entry name" value="RNA_pol_sigma_RpoD_C"/>
</dbReference>
<dbReference type="NCBIfam" id="NF005920">
    <property type="entry name" value="PRK07921.1"/>
    <property type="match status" value="1"/>
</dbReference>
<dbReference type="InterPro" id="IPR036388">
    <property type="entry name" value="WH-like_DNA-bd_sf"/>
</dbReference>
<comment type="similarity">
    <text evidence="5">Belongs to the sigma-70 factor family. RpoD/SigA subfamily.</text>
</comment>
<feature type="domain" description="RNA polymerase sigma-70" evidence="8">
    <location>
        <begin position="455"/>
        <end position="481"/>
    </location>
</feature>
<dbReference type="NCBIfam" id="NF004561">
    <property type="entry name" value="PRK05901.1-3"/>
    <property type="match status" value="1"/>
</dbReference>
<name>A0ABY3UMG8_9MYCO</name>
<gene>
    <name evidence="5" type="primary">sigA</name>
    <name evidence="9" type="ORF">MJO55_11075</name>
</gene>
<dbReference type="InterPro" id="IPR028630">
    <property type="entry name" value="Sigma70_RpoD"/>
</dbReference>